<organism evidence="2 3">
    <name type="scientific">Nematostella vectensis</name>
    <name type="common">Starlet sea anemone</name>
    <dbReference type="NCBI Taxonomy" id="45351"/>
    <lineage>
        <taxon>Eukaryota</taxon>
        <taxon>Metazoa</taxon>
        <taxon>Cnidaria</taxon>
        <taxon>Anthozoa</taxon>
        <taxon>Hexacorallia</taxon>
        <taxon>Actiniaria</taxon>
        <taxon>Edwardsiidae</taxon>
        <taxon>Nematostella</taxon>
    </lineage>
</organism>
<dbReference type="OMA" id="HTRIYTN"/>
<dbReference type="SUPFAM" id="SSF55961">
    <property type="entry name" value="Bet v1-like"/>
    <property type="match status" value="1"/>
</dbReference>
<dbReference type="Gene3D" id="3.30.530.20">
    <property type="match status" value="1"/>
</dbReference>
<name>A7RKJ5_NEMVE</name>
<feature type="non-terminal residue" evidence="2">
    <location>
        <position position="1"/>
    </location>
</feature>
<dbReference type="PANTHER" id="PTHR10658">
    <property type="entry name" value="PHOSPHATIDYLINOSITOL TRANSFER PROTEIN"/>
    <property type="match status" value="1"/>
</dbReference>
<dbReference type="Pfam" id="PF02121">
    <property type="entry name" value="IP_trans"/>
    <property type="match status" value="1"/>
</dbReference>
<dbReference type="Proteomes" id="UP000001593">
    <property type="component" value="Unassembled WGS sequence"/>
</dbReference>
<dbReference type="PRINTS" id="PR00391">
    <property type="entry name" value="PITRANSFER"/>
</dbReference>
<dbReference type="InterPro" id="IPR001666">
    <property type="entry name" value="PI_transfer"/>
</dbReference>
<dbReference type="PANTHER" id="PTHR10658:SF54">
    <property type="entry name" value="CYTOPLASMIC PHOSPHATIDYLINOSITOL TRANSFER PROTEIN 1"/>
    <property type="match status" value="1"/>
</dbReference>
<dbReference type="InterPro" id="IPR023393">
    <property type="entry name" value="START-like_dom_sf"/>
</dbReference>
<evidence type="ECO:0000259" key="1">
    <source>
        <dbReference type="Pfam" id="PF02121"/>
    </source>
</evidence>
<dbReference type="STRING" id="45351.A7RKJ5"/>
<reference evidence="2 3" key="1">
    <citation type="journal article" date="2007" name="Science">
        <title>Sea anemone genome reveals ancestral eumetazoan gene repertoire and genomic organization.</title>
        <authorList>
            <person name="Putnam N.H."/>
            <person name="Srivastava M."/>
            <person name="Hellsten U."/>
            <person name="Dirks B."/>
            <person name="Chapman J."/>
            <person name="Salamov A."/>
            <person name="Terry A."/>
            <person name="Shapiro H."/>
            <person name="Lindquist E."/>
            <person name="Kapitonov V.V."/>
            <person name="Jurka J."/>
            <person name="Genikhovich G."/>
            <person name="Grigoriev I.V."/>
            <person name="Lucas S.M."/>
            <person name="Steele R.E."/>
            <person name="Finnerty J.R."/>
            <person name="Technau U."/>
            <person name="Martindale M.Q."/>
            <person name="Rokhsar D.S."/>
        </authorList>
    </citation>
    <scope>NUCLEOTIDE SEQUENCE [LARGE SCALE GENOMIC DNA]</scope>
    <source>
        <strain evidence="3">CH2 X CH6</strain>
    </source>
</reference>
<feature type="domain" description="Phosphatidylinositol transfer protein N-terminal" evidence="1">
    <location>
        <begin position="2"/>
        <end position="70"/>
    </location>
</feature>
<proteinExistence type="predicted"/>
<dbReference type="GO" id="GO:0005548">
    <property type="term" value="F:phospholipid transporter activity"/>
    <property type="evidence" value="ECO:0007669"/>
    <property type="project" value="InterPro"/>
</dbReference>
<dbReference type="PhylomeDB" id="A7RKJ5"/>
<accession>A7RKJ5</accession>
<evidence type="ECO:0000313" key="3">
    <source>
        <dbReference type="Proteomes" id="UP000001593"/>
    </source>
</evidence>
<dbReference type="HOGENOM" id="CLU_2549532_0_0_1"/>
<dbReference type="InterPro" id="IPR055261">
    <property type="entry name" value="PI_transfer_N"/>
</dbReference>
<dbReference type="eggNOG" id="KOG3668">
    <property type="taxonomic scope" value="Eukaryota"/>
</dbReference>
<gene>
    <name evidence="2" type="ORF">NEMVEDRAFT_v1g84941</name>
</gene>
<keyword evidence="3" id="KW-1185">Reference proteome</keyword>
<protein>
    <recommendedName>
        <fullName evidence="1">Phosphatidylinositol transfer protein N-terminal domain-containing protein</fullName>
    </recommendedName>
</protein>
<sequence length="83" mass="9779">QDTSDPIMCSYKLVNVSFDVWGLSQRVEAYVHKVVQDILLVGHRQAFAWIDLWYEMDINDVREYEKEMQEKTNNKVAVGVEEK</sequence>
<dbReference type="InParanoid" id="A7RKJ5"/>
<dbReference type="AlphaFoldDB" id="A7RKJ5"/>
<dbReference type="EMBL" id="DS469516">
    <property type="protein sequence ID" value="EDO47918.1"/>
    <property type="molecule type" value="Genomic_DNA"/>
</dbReference>
<evidence type="ECO:0000313" key="2">
    <source>
        <dbReference type="EMBL" id="EDO47918.1"/>
    </source>
</evidence>